<name>A0A2S7D4J3_9XANT</name>
<evidence type="ECO:0008006" key="3">
    <source>
        <dbReference type="Google" id="ProtNLM"/>
    </source>
</evidence>
<keyword evidence="2" id="KW-1185">Reference proteome</keyword>
<evidence type="ECO:0000313" key="1">
    <source>
        <dbReference type="EMBL" id="PPU68753.1"/>
    </source>
</evidence>
<organism evidence="1 2">
    <name type="scientific">Xanthomonas pisi</name>
    <dbReference type="NCBI Taxonomy" id="56457"/>
    <lineage>
        <taxon>Bacteria</taxon>
        <taxon>Pseudomonadati</taxon>
        <taxon>Pseudomonadota</taxon>
        <taxon>Gammaproteobacteria</taxon>
        <taxon>Lysobacterales</taxon>
        <taxon>Lysobacteraceae</taxon>
        <taxon>Xanthomonas</taxon>
    </lineage>
</organism>
<dbReference type="OrthoDB" id="7594887at2"/>
<dbReference type="Pfam" id="PF14078">
    <property type="entry name" value="DUF4259"/>
    <property type="match status" value="1"/>
</dbReference>
<gene>
    <name evidence="1" type="ORF">XpiCFBP4643_09705</name>
</gene>
<dbReference type="RefSeq" id="WP_104611779.1">
    <property type="nucleotide sequence ID" value="NZ_MDEI01000006.1"/>
</dbReference>
<dbReference type="EMBL" id="MDEI01000006">
    <property type="protein sequence ID" value="PPU68753.1"/>
    <property type="molecule type" value="Genomic_DNA"/>
</dbReference>
<sequence>MGAWSHEPFGNDTACDWASGLDKQRDFSLVAEAIQAVLDNGSDYLDSDLASEAIAAAEVLAKALGRSTQTDSYTKEVDDWVKSIAAKPSQDLLSKANGALIRIMGPDSELKELWQESDDFGSFESSVKALQLAVGA</sequence>
<proteinExistence type="predicted"/>
<dbReference type="InterPro" id="IPR025355">
    <property type="entry name" value="DUF4259"/>
</dbReference>
<protein>
    <recommendedName>
        <fullName evidence="3">DUF4259 domain-containing protein</fullName>
    </recommendedName>
</protein>
<accession>A0A2S7D4J3</accession>
<comment type="caution">
    <text evidence="1">The sequence shown here is derived from an EMBL/GenBank/DDBJ whole genome shotgun (WGS) entry which is preliminary data.</text>
</comment>
<evidence type="ECO:0000313" key="2">
    <source>
        <dbReference type="Proteomes" id="UP000238191"/>
    </source>
</evidence>
<reference evidence="2" key="1">
    <citation type="submission" date="2016-08" db="EMBL/GenBank/DDBJ databases">
        <authorList>
            <person name="Merda D."/>
            <person name="Briand M."/>
            <person name="Taghouti G."/>
            <person name="Carrere S."/>
            <person name="Gouzy J."/>
            <person name="Portier P."/>
            <person name="Jacques M.-A."/>
            <person name="Fischer-Le Saux M."/>
        </authorList>
    </citation>
    <scope>NUCLEOTIDE SEQUENCE [LARGE SCALE GENOMIC DNA]</scope>
    <source>
        <strain evidence="2">CFBP4643</strain>
    </source>
</reference>
<dbReference type="Proteomes" id="UP000238191">
    <property type="component" value="Unassembled WGS sequence"/>
</dbReference>
<dbReference type="AlphaFoldDB" id="A0A2S7D4J3"/>